<comment type="similarity">
    <text evidence="1">Belongs to the GeBP family.</text>
</comment>
<dbReference type="Pfam" id="PF04504">
    <property type="entry name" value="GeBP-like_DBD"/>
    <property type="match status" value="1"/>
</dbReference>
<dbReference type="AlphaFoldDB" id="A0AAV6MS10"/>
<proteinExistence type="inferred from homology"/>
<dbReference type="InterPro" id="IPR053932">
    <property type="entry name" value="GeBP-like_DBD"/>
</dbReference>
<protein>
    <recommendedName>
        <fullName evidence="2">Glabrous enhancer-binding protein-like DBD domain-containing protein</fullName>
    </recommendedName>
</protein>
<evidence type="ECO:0000256" key="1">
    <source>
        <dbReference type="ARBA" id="ARBA00010820"/>
    </source>
</evidence>
<keyword evidence="4" id="KW-1185">Reference proteome</keyword>
<feature type="non-terminal residue" evidence="3">
    <location>
        <position position="1"/>
    </location>
</feature>
<gene>
    <name evidence="3" type="ORF">SDJN03_18614</name>
</gene>
<evidence type="ECO:0000259" key="2">
    <source>
        <dbReference type="Pfam" id="PF04504"/>
    </source>
</evidence>
<reference evidence="3 4" key="1">
    <citation type="journal article" date="2021" name="Hortic Res">
        <title>The domestication of Cucurbita argyrosperma as revealed by the genome of its wild relative.</title>
        <authorList>
            <person name="Barrera-Redondo J."/>
            <person name="Sanchez-de la Vega G."/>
            <person name="Aguirre-Liguori J.A."/>
            <person name="Castellanos-Morales G."/>
            <person name="Gutierrez-Guerrero Y.T."/>
            <person name="Aguirre-Dugua X."/>
            <person name="Aguirre-Planter E."/>
            <person name="Tenaillon M.I."/>
            <person name="Lira-Saade R."/>
            <person name="Eguiarte L.E."/>
        </authorList>
    </citation>
    <scope>NUCLEOTIDE SEQUENCE [LARGE SCALE GENOMIC DNA]</scope>
    <source>
        <strain evidence="3">JBR-2021</strain>
    </source>
</reference>
<evidence type="ECO:0000313" key="3">
    <source>
        <dbReference type="EMBL" id="KAG6585881.1"/>
    </source>
</evidence>
<name>A0AAV6MS10_9ROSI</name>
<sequence>MRKRKDIIKDTSTRQKKAKTLFQWSEGEELNLLNKLVEFSANNLDHEQFYPFLRSGSLADVPKIQIFDKIQQLKRKHLEKLESRVQMVSHADDERNERDESFELSNRLWGENEIETETQNVSTSKAFDAWSMSSFEALFEGHSLHLDAFTPSFLKATKKEMDELLDLQNHHSLIKANLKAQLAQLKHHLTQTRFENSTM</sequence>
<evidence type="ECO:0000313" key="4">
    <source>
        <dbReference type="Proteomes" id="UP000685013"/>
    </source>
</evidence>
<dbReference type="Proteomes" id="UP000685013">
    <property type="component" value="Chromosome 12"/>
</dbReference>
<accession>A0AAV6MS10</accession>
<organism evidence="3 4">
    <name type="scientific">Cucurbita argyrosperma subsp. sororia</name>
    <dbReference type="NCBI Taxonomy" id="37648"/>
    <lineage>
        <taxon>Eukaryota</taxon>
        <taxon>Viridiplantae</taxon>
        <taxon>Streptophyta</taxon>
        <taxon>Embryophyta</taxon>
        <taxon>Tracheophyta</taxon>
        <taxon>Spermatophyta</taxon>
        <taxon>Magnoliopsida</taxon>
        <taxon>eudicotyledons</taxon>
        <taxon>Gunneridae</taxon>
        <taxon>Pentapetalae</taxon>
        <taxon>rosids</taxon>
        <taxon>fabids</taxon>
        <taxon>Cucurbitales</taxon>
        <taxon>Cucurbitaceae</taxon>
        <taxon>Cucurbiteae</taxon>
        <taxon>Cucurbita</taxon>
    </lineage>
</organism>
<comment type="caution">
    <text evidence="3">The sequence shown here is derived from an EMBL/GenBank/DDBJ whole genome shotgun (WGS) entry which is preliminary data.</text>
</comment>
<dbReference type="EMBL" id="JAGKQH010000012">
    <property type="protein sequence ID" value="KAG6585881.1"/>
    <property type="molecule type" value="Genomic_DNA"/>
</dbReference>
<feature type="domain" description="Glabrous enhancer-binding protein-like DBD" evidence="2">
    <location>
        <begin position="24"/>
        <end position="110"/>
    </location>
</feature>